<reference evidence="4" key="1">
    <citation type="submission" date="2016-03" db="EMBL/GenBank/DDBJ databases">
        <authorList>
            <person name="Borrel G."/>
            <person name="Mccann A."/>
            <person name="O'Toole P.W."/>
        </authorList>
    </citation>
    <scope>NUCLEOTIDE SEQUENCE</scope>
    <source>
        <strain evidence="4">183</strain>
    </source>
</reference>
<evidence type="ECO:0000259" key="3">
    <source>
        <dbReference type="PROSITE" id="PS51880"/>
    </source>
</evidence>
<sequence>MQIGIVGKPNVGKSTFFSAATMAPAEIAAYPFTTIKANKGVAYARGKCPHVDFEVQCVPRNAICDEGVRHIPIEMLDVAGLVPDAWQGRGLGNMFLDDLRQADVLIHIVDASGSTDIEGNSVPLGSHDPVEDVEFLKNEIACWMRGILEKGWDKAARQAYQTGQRIEIVIHEKLTGLGVTESQISAAMRDVELSSNPLSWSPEDMLQLMHHIRKYAKPIIVAMNKADMANDETLERIKKAAGGMAIPTCAEAELALKKAAKGGLISYKPGDSSFKTMDGVNLSDGQKAALDKISEEISRYGGTGVQNCIEKAVYELLEMISVYPVEDESKLTDHDGRVLPDVFLVPNGTTARELAYKIHTDLGDTFIRAINVRTHRTVGSDYILLNNDVISIVSRK</sequence>
<dbReference type="CDD" id="cd01669">
    <property type="entry name" value="TGS_MJ1332_like"/>
    <property type="match status" value="1"/>
</dbReference>
<dbReference type="Pfam" id="PF08438">
    <property type="entry name" value="YGR210-like_G4"/>
    <property type="match status" value="1"/>
</dbReference>
<dbReference type="GO" id="GO:0005525">
    <property type="term" value="F:GTP binding"/>
    <property type="evidence" value="ECO:0007669"/>
    <property type="project" value="InterPro"/>
</dbReference>
<dbReference type="Gene3D" id="3.40.50.300">
    <property type="entry name" value="P-loop containing nucleotide triphosphate hydrolases"/>
    <property type="match status" value="1"/>
</dbReference>
<dbReference type="PROSITE" id="PS51710">
    <property type="entry name" value="G_OBG"/>
    <property type="match status" value="1"/>
</dbReference>
<dbReference type="NCBIfam" id="NF007171">
    <property type="entry name" value="PRK09602.1"/>
    <property type="match status" value="1"/>
</dbReference>
<dbReference type="PROSITE" id="PS51880">
    <property type="entry name" value="TGS"/>
    <property type="match status" value="1"/>
</dbReference>
<dbReference type="RefSeq" id="WP_020449225.1">
    <property type="nucleotide sequence ID" value="NZ_CAYAYE010000002.1"/>
</dbReference>
<dbReference type="Gene3D" id="3.10.20.30">
    <property type="match status" value="1"/>
</dbReference>
<protein>
    <submittedName>
        <fullName evidence="4">Translation-associated GTPase</fullName>
    </submittedName>
</protein>
<evidence type="ECO:0000256" key="1">
    <source>
        <dbReference type="ARBA" id="ARBA00022741"/>
    </source>
</evidence>
<dbReference type="InterPro" id="IPR012675">
    <property type="entry name" value="Beta-grasp_dom_sf"/>
</dbReference>
<keyword evidence="1" id="KW-0547">Nucleotide-binding</keyword>
<dbReference type="AlphaFoldDB" id="A0A8J8TDB3"/>
<dbReference type="GeneID" id="41323759"/>
<proteinExistence type="predicted"/>
<organism evidence="4 5">
    <name type="scientific">Candidatus Methanomassiliicoccus intestinalis</name>
    <dbReference type="NCBI Taxonomy" id="1406512"/>
    <lineage>
        <taxon>Archaea</taxon>
        <taxon>Methanobacteriati</taxon>
        <taxon>Thermoplasmatota</taxon>
        <taxon>Thermoplasmata</taxon>
        <taxon>Methanomassiliicoccales</taxon>
        <taxon>Methanomassiliicoccaceae</taxon>
        <taxon>Methanomassiliicoccus</taxon>
    </lineage>
</organism>
<dbReference type="PANTHER" id="PTHR23305">
    <property type="entry name" value="OBG GTPASE FAMILY"/>
    <property type="match status" value="1"/>
</dbReference>
<dbReference type="OMA" id="WILGNLM"/>
<dbReference type="InterPro" id="IPR012676">
    <property type="entry name" value="TGS-like"/>
</dbReference>
<dbReference type="Gene3D" id="1.10.8.470">
    <property type="match status" value="1"/>
</dbReference>
<dbReference type="Proteomes" id="UP000752814">
    <property type="component" value="Unassembled WGS sequence"/>
</dbReference>
<comment type="caution">
    <text evidence="4">The sequence shown here is derived from an EMBL/GenBank/DDBJ whole genome shotgun (WGS) entry which is preliminary data.</text>
</comment>
<accession>A0A8J8TDB3</accession>
<feature type="domain" description="TGS" evidence="3">
    <location>
        <begin position="318"/>
        <end position="394"/>
    </location>
</feature>
<dbReference type="PANTHER" id="PTHR23305:SF1">
    <property type="entry name" value="OBG-TYPE G DOMAIN-CONTAINING PROTEIN"/>
    <property type="match status" value="1"/>
</dbReference>
<dbReference type="PRINTS" id="PR00326">
    <property type="entry name" value="GTP1OBG"/>
</dbReference>
<dbReference type="InterPro" id="IPR004095">
    <property type="entry name" value="TGS"/>
</dbReference>
<dbReference type="InterPro" id="IPR027417">
    <property type="entry name" value="P-loop_NTPase"/>
</dbReference>
<dbReference type="InterPro" id="IPR031167">
    <property type="entry name" value="G_OBG"/>
</dbReference>
<dbReference type="CDD" id="cd01899">
    <property type="entry name" value="Ygr210"/>
    <property type="match status" value="1"/>
</dbReference>
<dbReference type="GO" id="GO:0005737">
    <property type="term" value="C:cytoplasm"/>
    <property type="evidence" value="ECO:0007669"/>
    <property type="project" value="TreeGrafter"/>
</dbReference>
<name>A0A8J8TDB3_9ARCH</name>
<dbReference type="InterPro" id="IPR013646">
    <property type="entry name" value="YGR210-like_G4"/>
</dbReference>
<evidence type="ECO:0000313" key="5">
    <source>
        <dbReference type="Proteomes" id="UP000752814"/>
    </source>
</evidence>
<dbReference type="Pfam" id="PF01926">
    <property type="entry name" value="MMR_HSR1"/>
    <property type="match status" value="1"/>
</dbReference>
<evidence type="ECO:0000259" key="2">
    <source>
        <dbReference type="PROSITE" id="PS51710"/>
    </source>
</evidence>
<dbReference type="SUPFAM" id="SSF81271">
    <property type="entry name" value="TGS-like"/>
    <property type="match status" value="1"/>
</dbReference>
<feature type="domain" description="OBG-type G" evidence="2">
    <location>
        <begin position="1"/>
        <end position="268"/>
    </location>
</feature>
<dbReference type="InterPro" id="IPR006073">
    <property type="entry name" value="GTP-bd"/>
</dbReference>
<dbReference type="SUPFAM" id="SSF52540">
    <property type="entry name" value="P-loop containing nucleoside triphosphate hydrolases"/>
    <property type="match status" value="1"/>
</dbReference>
<gene>
    <name evidence="4" type="primary">ychF</name>
    <name evidence="4" type="ORF">A3207_02460</name>
</gene>
<dbReference type="EMBL" id="LVVT01000014">
    <property type="protein sequence ID" value="TQS82829.1"/>
    <property type="molecule type" value="Genomic_DNA"/>
</dbReference>
<evidence type="ECO:0000313" key="4">
    <source>
        <dbReference type="EMBL" id="TQS82829.1"/>
    </source>
</evidence>
<dbReference type="Pfam" id="PF02824">
    <property type="entry name" value="TGS"/>
    <property type="match status" value="1"/>
</dbReference>
<dbReference type="GO" id="GO:0016887">
    <property type="term" value="F:ATP hydrolysis activity"/>
    <property type="evidence" value="ECO:0007669"/>
    <property type="project" value="TreeGrafter"/>
</dbReference>